<dbReference type="RefSeq" id="XP_015653327.1">
    <property type="nucleotide sequence ID" value="XM_015808042.1"/>
</dbReference>
<proteinExistence type="predicted"/>
<evidence type="ECO:0000313" key="3">
    <source>
        <dbReference type="Proteomes" id="UP000037923"/>
    </source>
</evidence>
<protein>
    <submittedName>
        <fullName evidence="2">Uncharacterized protein</fullName>
    </submittedName>
</protein>
<dbReference type="GeneID" id="26909174"/>
<dbReference type="EMBL" id="LGTL01000027">
    <property type="protein sequence ID" value="KPA74888.1"/>
    <property type="molecule type" value="Genomic_DNA"/>
</dbReference>
<keyword evidence="1" id="KW-0812">Transmembrane</keyword>
<accession>A0A0M9FS92</accession>
<dbReference type="PANTHER" id="PTHR36587">
    <property type="entry name" value="EXPRESSION SITE-ASSOCIATED GENE 3 (ESAG3)-LIKE PROTEIN"/>
    <property type="match status" value="1"/>
</dbReference>
<evidence type="ECO:0000256" key="1">
    <source>
        <dbReference type="SAM" id="Phobius"/>
    </source>
</evidence>
<feature type="transmembrane region" description="Helical" evidence="1">
    <location>
        <begin position="76"/>
        <end position="99"/>
    </location>
</feature>
<organism evidence="2 3">
    <name type="scientific">Leptomonas pyrrhocoris</name>
    <name type="common">Firebug parasite</name>
    <dbReference type="NCBI Taxonomy" id="157538"/>
    <lineage>
        <taxon>Eukaryota</taxon>
        <taxon>Discoba</taxon>
        <taxon>Euglenozoa</taxon>
        <taxon>Kinetoplastea</taxon>
        <taxon>Metakinetoplastina</taxon>
        <taxon>Trypanosomatida</taxon>
        <taxon>Trypanosomatidae</taxon>
        <taxon>Leishmaniinae</taxon>
        <taxon>Leptomonas</taxon>
    </lineage>
</organism>
<dbReference type="Proteomes" id="UP000037923">
    <property type="component" value="Unassembled WGS sequence"/>
</dbReference>
<dbReference type="AlphaFoldDB" id="A0A0M9FS92"/>
<evidence type="ECO:0000313" key="2">
    <source>
        <dbReference type="EMBL" id="KPA74889.1"/>
    </source>
</evidence>
<gene>
    <name evidence="2" type="ORF">ABB37_08891</name>
</gene>
<name>A0A0M9FS92_LEPPY</name>
<keyword evidence="3" id="KW-1185">Reference proteome</keyword>
<dbReference type="EMBL" id="LGTL01000027">
    <property type="protein sequence ID" value="KPA74890.1"/>
    <property type="molecule type" value="Genomic_DNA"/>
</dbReference>
<dbReference type="RefSeq" id="XP_015653330.1">
    <property type="nucleotide sequence ID" value="XM_015808045.1"/>
</dbReference>
<dbReference type="PANTHER" id="PTHR36587:SF2">
    <property type="entry name" value="EXPRESSION SITE-ASSOCIATED GENE 3 (ESAG3)-LIKE PROTEIN"/>
    <property type="match status" value="1"/>
</dbReference>
<dbReference type="RefSeq" id="XP_015653328.1">
    <property type="nucleotide sequence ID" value="XM_015808043.1"/>
</dbReference>
<dbReference type="EMBL" id="LGTL01000027">
    <property type="protein sequence ID" value="KPA74889.1"/>
    <property type="molecule type" value="Genomic_DNA"/>
</dbReference>
<comment type="caution">
    <text evidence="2">The sequence shown here is derived from an EMBL/GenBank/DDBJ whole genome shotgun (WGS) entry which is preliminary data.</text>
</comment>
<reference evidence="2 3" key="1">
    <citation type="submission" date="2015-07" db="EMBL/GenBank/DDBJ databases">
        <title>High-quality genome of monoxenous trypanosomatid Leptomonas pyrrhocoris.</title>
        <authorList>
            <person name="Flegontov P."/>
            <person name="Butenko A."/>
            <person name="Firsov S."/>
            <person name="Vlcek C."/>
            <person name="Logacheva M.D."/>
            <person name="Field M."/>
            <person name="Filatov D."/>
            <person name="Flegontova O."/>
            <person name="Gerasimov E."/>
            <person name="Jackson A.P."/>
            <person name="Kelly S."/>
            <person name="Opperdoes F."/>
            <person name="O'Reilly A."/>
            <person name="Votypka J."/>
            <person name="Yurchenko V."/>
            <person name="Lukes J."/>
        </authorList>
    </citation>
    <scope>NUCLEOTIDE SEQUENCE [LARGE SCALE GENOMIC DNA]</scope>
    <source>
        <strain evidence="2">H10</strain>
    </source>
</reference>
<dbReference type="EMBL" id="LGTL01000027">
    <property type="protein sequence ID" value="KPA74891.1"/>
    <property type="molecule type" value="Genomic_DNA"/>
</dbReference>
<sequence length="656" mass="73998">MEQPDYSFSSLPRHTLPHSSLAASLVSPVLFTDSSTTPPTSLSSMRFSAAFPKRPRWWWWWWSPPPFVSEKLSRRALALIFLLLCVLAVVVFWAVQYLYREGPFMAFVAVPEAEWLATQLSPSLDVAQLPFLDLCIAGEVMEKHVRRPSGQPERLRQRQLATLMDRFHHIPAHGGEAAVEWSMATGLPVAHKRRGVVQARFVTASDKLNDYVHIAATAATMAGVQLEMVGKRWRHFSFLKRMGLILSFAEQEGLSDADVLVGMDSDALLSGEDMYSFLEAFVASTAASEAEHGAYAVRDIRLGKRMPPFLFSGEYNCMRDQMTRDFDECRAPYQEVDAMMSAWAARENVTLPSYYTEDVNPLRFFNAGVFVARVWAVRLWNTALLAFVDTHAPAFGTSWWCDQSSMSAIYLELRRWELLSGALQGPPQLLNRREKENSFFPPLVLPSRDCGPHGVPAGLVDYDRTGRLTLTVGPEMSGQEVFQINQMTVPLNNESDMVLHRLLHMAAWQLETSLTGVLQSTHRVQIAPREHVDCHGVQAVGAECGYRDAVLGFRPANRREVTPLVWHFAGAGKRGTISHYRALFPWYTPAMRDPVLRNALLWTLVNAPPTRVFAVDATTEAWLTSTPTAPVSLLPHRSHDDLTFFQMCTYRFYEGW</sequence>
<dbReference type="CDD" id="cd22997">
    <property type="entry name" value="GT_LH"/>
    <property type="match status" value="1"/>
</dbReference>
<keyword evidence="1" id="KW-0472">Membrane</keyword>
<dbReference type="VEuPathDB" id="TriTrypDB:LpyrH10_27_0460"/>
<dbReference type="RefSeq" id="XP_015653329.1">
    <property type="nucleotide sequence ID" value="XM_015808044.1"/>
</dbReference>
<keyword evidence="1" id="KW-1133">Transmembrane helix</keyword>
<dbReference type="OrthoDB" id="259315at2759"/>